<comment type="function">
    <text evidence="12">Transport of potassium into the cell. Likely operates as a K(+):H(+) symporter.</text>
</comment>
<keyword evidence="9 12" id="KW-1133">Transmembrane helix</keyword>
<evidence type="ECO:0000256" key="7">
    <source>
        <dbReference type="ARBA" id="ARBA00022847"/>
    </source>
</evidence>
<dbReference type="GO" id="GO:0005886">
    <property type="term" value="C:plasma membrane"/>
    <property type="evidence" value="ECO:0007669"/>
    <property type="project" value="UniProtKB-SubCell"/>
</dbReference>
<evidence type="ECO:0000256" key="5">
    <source>
        <dbReference type="ARBA" id="ARBA00022538"/>
    </source>
</evidence>
<feature type="domain" description="K+ potassium transporter integral membrane" evidence="13">
    <location>
        <begin position="24"/>
        <end position="475"/>
    </location>
</feature>
<keyword evidence="3 12" id="KW-0813">Transport</keyword>
<keyword evidence="7 12" id="KW-0769">Symport</keyword>
<dbReference type="PANTHER" id="PTHR30540:SF79">
    <property type="entry name" value="LOW AFFINITY POTASSIUM TRANSPORT SYSTEM PROTEIN KUP"/>
    <property type="match status" value="1"/>
</dbReference>
<evidence type="ECO:0000313" key="16">
    <source>
        <dbReference type="Proteomes" id="UP001151081"/>
    </source>
</evidence>
<feature type="transmembrane region" description="Helical" evidence="12">
    <location>
        <begin position="150"/>
        <end position="169"/>
    </location>
</feature>
<evidence type="ECO:0000256" key="12">
    <source>
        <dbReference type="HAMAP-Rule" id="MF_01522"/>
    </source>
</evidence>
<keyword evidence="4 12" id="KW-1003">Cell membrane</keyword>
<evidence type="ECO:0000256" key="4">
    <source>
        <dbReference type="ARBA" id="ARBA00022475"/>
    </source>
</evidence>
<feature type="transmembrane region" description="Helical" evidence="12">
    <location>
        <begin position="21"/>
        <end position="42"/>
    </location>
</feature>
<proteinExistence type="inferred from homology"/>
<feature type="transmembrane region" description="Helical" evidence="12">
    <location>
        <begin position="258"/>
        <end position="277"/>
    </location>
</feature>
<protein>
    <recommendedName>
        <fullName evidence="12">Probable potassium transport system protein Kup</fullName>
    </recommendedName>
</protein>
<evidence type="ECO:0000256" key="11">
    <source>
        <dbReference type="ARBA" id="ARBA00023136"/>
    </source>
</evidence>
<comment type="catalytic activity">
    <reaction evidence="12">
        <text>K(+)(in) + H(+)(in) = K(+)(out) + H(+)(out)</text>
        <dbReference type="Rhea" id="RHEA:28490"/>
        <dbReference type="ChEBI" id="CHEBI:15378"/>
        <dbReference type="ChEBI" id="CHEBI:29103"/>
    </reaction>
</comment>
<organism evidence="15 16">
    <name type="scientific">Polyangium jinanense</name>
    <dbReference type="NCBI Taxonomy" id="2829994"/>
    <lineage>
        <taxon>Bacteria</taxon>
        <taxon>Pseudomonadati</taxon>
        <taxon>Myxococcota</taxon>
        <taxon>Polyangia</taxon>
        <taxon>Polyangiales</taxon>
        <taxon>Polyangiaceae</taxon>
        <taxon>Polyangium</taxon>
    </lineage>
</organism>
<keyword evidence="10 12" id="KW-0406">Ion transport</keyword>
<dbReference type="InterPro" id="IPR023051">
    <property type="entry name" value="Kup"/>
</dbReference>
<feature type="transmembrane region" description="Helical" evidence="12">
    <location>
        <begin position="62"/>
        <end position="83"/>
    </location>
</feature>
<evidence type="ECO:0000256" key="8">
    <source>
        <dbReference type="ARBA" id="ARBA00022958"/>
    </source>
</evidence>
<dbReference type="PANTHER" id="PTHR30540">
    <property type="entry name" value="OSMOTIC STRESS POTASSIUM TRANSPORTER"/>
    <property type="match status" value="1"/>
</dbReference>
<comment type="caution">
    <text evidence="15">The sequence shown here is derived from an EMBL/GenBank/DDBJ whole genome shotgun (WGS) entry which is preliminary data.</text>
</comment>
<comment type="similarity">
    <text evidence="2 12">Belongs to the HAK/KUP transporter (TC 2.A.72) family.</text>
</comment>
<dbReference type="AlphaFoldDB" id="A0A9X4AWE9"/>
<dbReference type="Pfam" id="PF22776">
    <property type="entry name" value="K_trans_C"/>
    <property type="match status" value="1"/>
</dbReference>
<feature type="transmembrane region" description="Helical" evidence="12">
    <location>
        <begin position="349"/>
        <end position="369"/>
    </location>
</feature>
<dbReference type="InterPro" id="IPR003855">
    <property type="entry name" value="K+_transporter"/>
</dbReference>
<evidence type="ECO:0000259" key="13">
    <source>
        <dbReference type="Pfam" id="PF02705"/>
    </source>
</evidence>
<accession>A0A9X4AWE9</accession>
<evidence type="ECO:0000256" key="2">
    <source>
        <dbReference type="ARBA" id="ARBA00007019"/>
    </source>
</evidence>
<evidence type="ECO:0000313" key="15">
    <source>
        <dbReference type="EMBL" id="MDC3985252.1"/>
    </source>
</evidence>
<feature type="domain" description="K+ potassium transporter C-terminal" evidence="14">
    <location>
        <begin position="487"/>
        <end position="634"/>
    </location>
</feature>
<gene>
    <name evidence="12" type="primary">kup</name>
    <name evidence="15" type="ORF">KEG57_32540</name>
</gene>
<dbReference type="InterPro" id="IPR053951">
    <property type="entry name" value="K_trans_N"/>
</dbReference>
<evidence type="ECO:0000256" key="9">
    <source>
        <dbReference type="ARBA" id="ARBA00022989"/>
    </source>
</evidence>
<dbReference type="Proteomes" id="UP001151081">
    <property type="component" value="Unassembled WGS sequence"/>
</dbReference>
<evidence type="ECO:0000259" key="14">
    <source>
        <dbReference type="Pfam" id="PF22776"/>
    </source>
</evidence>
<comment type="subcellular location">
    <subcellularLocation>
        <location evidence="12">Cell membrane</location>
        <topology evidence="12">Multi-pass membrane protein</topology>
    </subcellularLocation>
    <subcellularLocation>
        <location evidence="1">Membrane</location>
        <topology evidence="1">Multi-pass membrane protein</topology>
    </subcellularLocation>
</comment>
<dbReference type="GO" id="GO:0015293">
    <property type="term" value="F:symporter activity"/>
    <property type="evidence" value="ECO:0007669"/>
    <property type="project" value="UniProtKB-UniRule"/>
</dbReference>
<keyword evidence="8 12" id="KW-0630">Potassium</keyword>
<dbReference type="GO" id="GO:0015079">
    <property type="term" value="F:potassium ion transmembrane transporter activity"/>
    <property type="evidence" value="ECO:0007669"/>
    <property type="project" value="UniProtKB-UniRule"/>
</dbReference>
<evidence type="ECO:0000256" key="1">
    <source>
        <dbReference type="ARBA" id="ARBA00004141"/>
    </source>
</evidence>
<feature type="transmembrane region" description="Helical" evidence="12">
    <location>
        <begin position="375"/>
        <end position="397"/>
    </location>
</feature>
<evidence type="ECO:0000256" key="10">
    <source>
        <dbReference type="ARBA" id="ARBA00023065"/>
    </source>
</evidence>
<feature type="transmembrane region" description="Helical" evidence="12">
    <location>
        <begin position="409"/>
        <end position="429"/>
    </location>
</feature>
<evidence type="ECO:0000256" key="6">
    <source>
        <dbReference type="ARBA" id="ARBA00022692"/>
    </source>
</evidence>
<evidence type="ECO:0000256" key="3">
    <source>
        <dbReference type="ARBA" id="ARBA00022448"/>
    </source>
</evidence>
<sequence length="634" mass="69235">MTDELSRAAQPGAHVAHAPRAALLLGALGIVFGDIGTSPLYAIKECFSPAASHRVEPTPENILGILSLVFWTLLMVVSVKYLGFILKADNHGSGGTMALLALVPPRKGPGTGPLVLLVLLGASLLYGEGVITPAISVLSAMEGLEVAYHPLKPLIVPLTVAILIGLFLVQKRGTGNIGNVFGIVTLVWFLTIATLGLRWILVNRSVLAAVDPRYGVHFFLEHRGHGFLLLGAVVLCITGCEALYADMGHFGRGPIRRVWFAVVWPALLLNYFGQGAFLLQHPEGAANPFYALVPSWALYPTIAIATAATIVASQALISGAFSLTQQAVQLGYFPRVTIVHTSKHTEGQIYIPEINRALLVACVFLVLLFKTSSALAAAYGIAVTATMTITTVVYFVVVTRRWGWPLWKALPPVLTFLIIDLSFFTANAAKFFHGGWFPVAMALGIFTVMTTWKTGRRILGEAFKADLLPLDQFLHDVARIKPFRVHGTAVFMASNPHGTPPVLLHHFKHNQVLHEQVVLLSVTNERVPEIPPEERISIIDKGNGFYRVRARYGFMQTPHVPSVLLACKAHGLVIELKRTSYYLGRETLLPTGRSKMMRWRKGLFAFISRNARPATAYFGLPPGRVVEFGMQINL</sequence>
<keyword evidence="11 12" id="KW-0472">Membrane</keyword>
<feature type="transmembrane region" description="Helical" evidence="12">
    <location>
        <begin position="435"/>
        <end position="452"/>
    </location>
</feature>
<feature type="transmembrane region" description="Helical" evidence="12">
    <location>
        <begin position="181"/>
        <end position="201"/>
    </location>
</feature>
<reference evidence="15 16" key="1">
    <citation type="submission" date="2021-04" db="EMBL/GenBank/DDBJ databases">
        <title>Genome analysis of Polyangium sp.</title>
        <authorList>
            <person name="Li Y."/>
            <person name="Wang J."/>
        </authorList>
    </citation>
    <scope>NUCLEOTIDE SEQUENCE [LARGE SCALE GENOMIC DNA]</scope>
    <source>
        <strain evidence="15 16">SDU14</strain>
    </source>
</reference>
<keyword evidence="5 12" id="KW-0633">Potassium transport</keyword>
<dbReference type="HAMAP" id="MF_01522">
    <property type="entry name" value="Kup"/>
    <property type="match status" value="1"/>
</dbReference>
<feature type="transmembrane region" description="Helical" evidence="12">
    <location>
        <begin position="227"/>
        <end position="246"/>
    </location>
</feature>
<keyword evidence="16" id="KW-1185">Reference proteome</keyword>
<name>A0A9X4AWE9_9BACT</name>
<dbReference type="EMBL" id="JAGTJJ010000027">
    <property type="protein sequence ID" value="MDC3985252.1"/>
    <property type="molecule type" value="Genomic_DNA"/>
</dbReference>
<dbReference type="Pfam" id="PF02705">
    <property type="entry name" value="K_trans"/>
    <property type="match status" value="1"/>
</dbReference>
<feature type="transmembrane region" description="Helical" evidence="12">
    <location>
        <begin position="114"/>
        <end position="138"/>
    </location>
</feature>
<keyword evidence="6 12" id="KW-0812">Transmembrane</keyword>
<feature type="transmembrane region" description="Helical" evidence="12">
    <location>
        <begin position="297"/>
        <end position="317"/>
    </location>
</feature>
<dbReference type="RefSeq" id="WP_272424136.1">
    <property type="nucleotide sequence ID" value="NZ_JAGTJJ010000027.1"/>
</dbReference>
<dbReference type="InterPro" id="IPR053952">
    <property type="entry name" value="K_trans_C"/>
</dbReference>